<dbReference type="HOGENOM" id="CLU_1111634_0_0_1"/>
<dbReference type="GO" id="GO:0034551">
    <property type="term" value="P:mitochondrial respiratory chain complex III assembly"/>
    <property type="evidence" value="ECO:0007669"/>
    <property type="project" value="TreeGrafter"/>
</dbReference>
<comment type="caution">
    <text evidence="1">The sequence shown here is derived from an EMBL/GenBank/DDBJ whole genome shotgun (WGS) entry which is preliminary data.</text>
</comment>
<accession>G7E4V6</accession>
<dbReference type="PANTHER" id="PTHR46749:SF1">
    <property type="entry name" value="COMPLEX III ASSEMBLY FACTOR LYRM7"/>
    <property type="match status" value="1"/>
</dbReference>
<evidence type="ECO:0000313" key="2">
    <source>
        <dbReference type="Proteomes" id="UP000009131"/>
    </source>
</evidence>
<sequence>MSSARTQIASAYRELLRAQHATFGHDRQARLAARPMNAQLVQAAVATLSAEPTATMGTEQATENKQRRRKQMAPATLEEALLALRQVALFFRRNVVQGQHDAERARIGLKITKDTELGDNETVKAKTVNRDVRPRIYHLHGSIESDGRASKSLVRFHRAGPLDISPGLRLECARAPAQLPTRRICTSFRSKCDCWAHVRARASTCEDEFIGSTRVGRALIYSLERNESDHTVHVLTERCRDRQTMGTSGL</sequence>
<evidence type="ECO:0000313" key="1">
    <source>
        <dbReference type="EMBL" id="GAA97866.1"/>
    </source>
</evidence>
<dbReference type="GO" id="GO:0005759">
    <property type="term" value="C:mitochondrial matrix"/>
    <property type="evidence" value="ECO:0007669"/>
    <property type="project" value="TreeGrafter"/>
</dbReference>
<reference evidence="1 2" key="1">
    <citation type="journal article" date="2011" name="J. Gen. Appl. Microbiol.">
        <title>Draft genome sequencing of the enigmatic basidiomycete Mixia osmundae.</title>
        <authorList>
            <person name="Nishida H."/>
            <person name="Nagatsuka Y."/>
            <person name="Sugiyama J."/>
        </authorList>
    </citation>
    <scope>NUCLEOTIDE SEQUENCE [LARGE SCALE GENOMIC DNA]</scope>
    <source>
        <strain evidence="2">CBS 9802 / IAM 14324 / JCM 22182 / KY 12970</strain>
    </source>
</reference>
<dbReference type="Proteomes" id="UP000009131">
    <property type="component" value="Unassembled WGS sequence"/>
</dbReference>
<dbReference type="InParanoid" id="G7E4V6"/>
<reference evidence="1 2" key="2">
    <citation type="journal article" date="2012" name="Open Biol.">
        <title>Characteristics of nucleosomes and linker DNA regions on the genome of the basidiomycete Mixia osmundae revealed by mono- and dinucleosome mapping.</title>
        <authorList>
            <person name="Nishida H."/>
            <person name="Kondo S."/>
            <person name="Matsumoto T."/>
            <person name="Suzuki Y."/>
            <person name="Yoshikawa H."/>
            <person name="Taylor T.D."/>
            <person name="Sugiyama J."/>
        </authorList>
    </citation>
    <scope>NUCLEOTIDE SEQUENCE [LARGE SCALE GENOMIC DNA]</scope>
    <source>
        <strain evidence="2">CBS 9802 / IAM 14324 / JCM 22182 / KY 12970</strain>
    </source>
</reference>
<dbReference type="GO" id="GO:0044183">
    <property type="term" value="F:protein folding chaperone"/>
    <property type="evidence" value="ECO:0007669"/>
    <property type="project" value="TreeGrafter"/>
</dbReference>
<dbReference type="EMBL" id="BABT02000146">
    <property type="protein sequence ID" value="GAA97866.1"/>
    <property type="molecule type" value="Genomic_DNA"/>
</dbReference>
<dbReference type="AlphaFoldDB" id="G7E4V6"/>
<protein>
    <recommendedName>
        <fullName evidence="3">Mitochondrial zinc maintenance protein 1, mitochondrial</fullName>
    </recommendedName>
</protein>
<name>G7E4V6_MIXOS</name>
<dbReference type="PANTHER" id="PTHR46749">
    <property type="entry name" value="COMPLEX III ASSEMBLY FACTOR LYRM7"/>
    <property type="match status" value="1"/>
</dbReference>
<gene>
    <name evidence="1" type="primary">Mo04546</name>
    <name evidence="1" type="ORF">E5Q_04546</name>
</gene>
<evidence type="ECO:0008006" key="3">
    <source>
        <dbReference type="Google" id="ProtNLM"/>
    </source>
</evidence>
<organism evidence="1 2">
    <name type="scientific">Mixia osmundae (strain CBS 9802 / IAM 14324 / JCM 22182 / KY 12970)</name>
    <dbReference type="NCBI Taxonomy" id="764103"/>
    <lineage>
        <taxon>Eukaryota</taxon>
        <taxon>Fungi</taxon>
        <taxon>Dikarya</taxon>
        <taxon>Basidiomycota</taxon>
        <taxon>Pucciniomycotina</taxon>
        <taxon>Mixiomycetes</taxon>
        <taxon>Mixiales</taxon>
        <taxon>Mixiaceae</taxon>
        <taxon>Mixia</taxon>
    </lineage>
</organism>
<dbReference type="InterPro" id="IPR050435">
    <property type="entry name" value="MZM1/LYRM7"/>
</dbReference>
<dbReference type="OrthoDB" id="277888at2759"/>
<dbReference type="RefSeq" id="XP_014566292.1">
    <property type="nucleotide sequence ID" value="XM_014710806.1"/>
</dbReference>
<keyword evidence="2" id="KW-1185">Reference proteome</keyword>
<proteinExistence type="predicted"/>